<dbReference type="InterPro" id="IPR050950">
    <property type="entry name" value="HTH-type_LysR_regulators"/>
</dbReference>
<dbReference type="Gene3D" id="1.10.10.10">
    <property type="entry name" value="Winged helix-like DNA-binding domain superfamily/Winged helix DNA-binding domain"/>
    <property type="match status" value="1"/>
</dbReference>
<keyword evidence="7" id="KW-1185">Reference proteome</keyword>
<dbReference type="Gene3D" id="3.40.190.290">
    <property type="match status" value="1"/>
</dbReference>
<dbReference type="Proteomes" id="UP000622707">
    <property type="component" value="Unassembled WGS sequence"/>
</dbReference>
<dbReference type="Pfam" id="PF03466">
    <property type="entry name" value="LysR_substrate"/>
    <property type="match status" value="1"/>
</dbReference>
<gene>
    <name evidence="6" type="ORF">JI746_09335</name>
</gene>
<dbReference type="InterPro" id="IPR036390">
    <property type="entry name" value="WH_DNA-bd_sf"/>
</dbReference>
<evidence type="ECO:0000313" key="7">
    <source>
        <dbReference type="Proteomes" id="UP000622707"/>
    </source>
</evidence>
<protein>
    <submittedName>
        <fullName evidence="6">LysR family transcriptional regulator</fullName>
    </submittedName>
</protein>
<feature type="domain" description="HTH lysR-type" evidence="5">
    <location>
        <begin position="1"/>
        <end position="60"/>
    </location>
</feature>
<proteinExistence type="inferred from homology"/>
<keyword evidence="4" id="KW-0804">Transcription</keyword>
<reference evidence="6 7" key="1">
    <citation type="journal article" date="2017" name="Int. J. Syst. Evol. Microbiol.">
        <title>Ramlibacter alkalitolerans sp. nov., alkali-tolerant bacterium isolated from soil of ginseng.</title>
        <authorList>
            <person name="Lee D.H."/>
            <person name="Cha C.J."/>
        </authorList>
    </citation>
    <scope>NUCLEOTIDE SEQUENCE [LARGE SCALE GENOMIC DNA]</scope>
    <source>
        <strain evidence="6 7">KACC 19305</strain>
    </source>
</reference>
<dbReference type="PANTHER" id="PTHR30419">
    <property type="entry name" value="HTH-TYPE TRANSCRIPTIONAL REGULATOR YBHD"/>
    <property type="match status" value="1"/>
</dbReference>
<dbReference type="Pfam" id="PF00126">
    <property type="entry name" value="HTH_1"/>
    <property type="match status" value="1"/>
</dbReference>
<dbReference type="InterPro" id="IPR005119">
    <property type="entry name" value="LysR_subst-bd"/>
</dbReference>
<dbReference type="PROSITE" id="PS50931">
    <property type="entry name" value="HTH_LYSR"/>
    <property type="match status" value="1"/>
</dbReference>
<evidence type="ECO:0000313" key="6">
    <source>
        <dbReference type="EMBL" id="MBL0425312.1"/>
    </source>
</evidence>
<keyword evidence="3" id="KW-0238">DNA-binding</keyword>
<dbReference type="InterPro" id="IPR000847">
    <property type="entry name" value="LysR_HTH_N"/>
</dbReference>
<dbReference type="PANTHER" id="PTHR30419:SF2">
    <property type="entry name" value="LYSR FAMILY TRANSCRIPTIONAL REGULATOR"/>
    <property type="match status" value="1"/>
</dbReference>
<accession>A0ABS1JM38</accession>
<evidence type="ECO:0000256" key="2">
    <source>
        <dbReference type="ARBA" id="ARBA00023015"/>
    </source>
</evidence>
<sequence>MRYDLTDLQLFVNVIDVGTISGGAKATFLTPASASERIKGLEDALGGPLMVRGKKGVSLTDAGTAVLRHARAILQQMQQMEGELQDFGGGAQARVRILCNTSAVSEHLPRLVASFLGNHRAISIDLEERSSQEIADAIRDGICDLGVLSDAADTAGLECHPFRPDPLVLVVPEGHALSGRRTLSLAELSETEFVALGEDSALQQLVTRQIKRSGRRFTYRVRVRSLENVCAVVGQGIGVGIVPAAVARRARRSAGIRAVRLLDAWAQRSLMVCTRRREELPAHVEKMLAFLLRQKAGVIAAPSS</sequence>
<evidence type="ECO:0000259" key="5">
    <source>
        <dbReference type="PROSITE" id="PS50931"/>
    </source>
</evidence>
<comment type="similarity">
    <text evidence="1">Belongs to the LysR transcriptional regulatory family.</text>
</comment>
<evidence type="ECO:0000256" key="1">
    <source>
        <dbReference type="ARBA" id="ARBA00009437"/>
    </source>
</evidence>
<comment type="caution">
    <text evidence="6">The sequence shown here is derived from an EMBL/GenBank/DDBJ whole genome shotgun (WGS) entry which is preliminary data.</text>
</comment>
<dbReference type="CDD" id="cd08421">
    <property type="entry name" value="PBP2_LTTR_like_1"/>
    <property type="match status" value="1"/>
</dbReference>
<name>A0ABS1JM38_9BURK</name>
<dbReference type="SUPFAM" id="SSF53850">
    <property type="entry name" value="Periplasmic binding protein-like II"/>
    <property type="match status" value="1"/>
</dbReference>
<evidence type="ECO:0000256" key="3">
    <source>
        <dbReference type="ARBA" id="ARBA00023125"/>
    </source>
</evidence>
<dbReference type="EMBL" id="JAEQND010000004">
    <property type="protein sequence ID" value="MBL0425312.1"/>
    <property type="molecule type" value="Genomic_DNA"/>
</dbReference>
<evidence type="ECO:0000256" key="4">
    <source>
        <dbReference type="ARBA" id="ARBA00023163"/>
    </source>
</evidence>
<dbReference type="RefSeq" id="WP_201688777.1">
    <property type="nucleotide sequence ID" value="NZ_JAEQND010000004.1"/>
</dbReference>
<dbReference type="InterPro" id="IPR036388">
    <property type="entry name" value="WH-like_DNA-bd_sf"/>
</dbReference>
<organism evidence="6 7">
    <name type="scientific">Ramlibacter alkalitolerans</name>
    <dbReference type="NCBI Taxonomy" id="2039631"/>
    <lineage>
        <taxon>Bacteria</taxon>
        <taxon>Pseudomonadati</taxon>
        <taxon>Pseudomonadota</taxon>
        <taxon>Betaproteobacteria</taxon>
        <taxon>Burkholderiales</taxon>
        <taxon>Comamonadaceae</taxon>
        <taxon>Ramlibacter</taxon>
    </lineage>
</organism>
<keyword evidence="2" id="KW-0805">Transcription regulation</keyword>
<dbReference type="SUPFAM" id="SSF46785">
    <property type="entry name" value="Winged helix' DNA-binding domain"/>
    <property type="match status" value="1"/>
</dbReference>